<reference evidence="10" key="1">
    <citation type="submission" date="2012-01" db="EMBL/GenBank/DDBJ databases">
        <title>Cloning and Sequencing of Uncoupling Protein (avUCP) Gene cDNA in Chinese Bulbul Pycnonotus sinensis.</title>
        <authorList>
            <person name="Su Y.S."/>
            <person name="Chen X.S."/>
            <person name="Lin G."/>
            <person name="Feng Y.C."/>
            <person name="Zheng W.H."/>
            <person name="Liu J.S."/>
        </authorList>
    </citation>
    <scope>NUCLEOTIDE SEQUENCE</scope>
</reference>
<dbReference type="Pfam" id="PF00153">
    <property type="entry name" value="Mito_carr"/>
    <property type="match status" value="1"/>
</dbReference>
<dbReference type="InterPro" id="IPR023395">
    <property type="entry name" value="MCP_dom_sf"/>
</dbReference>
<dbReference type="PROSITE" id="PS50920">
    <property type="entry name" value="SOLCAR"/>
    <property type="match status" value="1"/>
</dbReference>
<proteinExistence type="evidence at transcript level"/>
<keyword evidence="6" id="KW-1133">Transmembrane helix</keyword>
<keyword evidence="3 9" id="KW-0813">Transport</keyword>
<keyword evidence="4 8" id="KW-0812">Transmembrane</keyword>
<protein>
    <submittedName>
        <fullName evidence="10">Uncoupling protein</fullName>
    </submittedName>
</protein>
<gene>
    <name evidence="10" type="primary">UCP</name>
</gene>
<feature type="repeat" description="Solcar" evidence="8">
    <location>
        <begin position="27"/>
        <end position="112"/>
    </location>
</feature>
<feature type="non-terminal residue" evidence="10">
    <location>
        <position position="144"/>
    </location>
</feature>
<dbReference type="AlphaFoldDB" id="H9CNI7"/>
<keyword evidence="5" id="KW-0677">Repeat</keyword>
<evidence type="ECO:0000256" key="3">
    <source>
        <dbReference type="ARBA" id="ARBA00022448"/>
    </source>
</evidence>
<keyword evidence="7 8" id="KW-0472">Membrane</keyword>
<dbReference type="EMBL" id="JQ353836">
    <property type="protein sequence ID" value="AFC17979.1"/>
    <property type="molecule type" value="mRNA"/>
</dbReference>
<accession>H9CNI7</accession>
<dbReference type="InterPro" id="IPR050391">
    <property type="entry name" value="Mito_Metabolite_Transporter"/>
</dbReference>
<dbReference type="PANTHER" id="PTHR45618">
    <property type="entry name" value="MITOCHONDRIAL DICARBOXYLATE CARRIER-RELATED"/>
    <property type="match status" value="1"/>
</dbReference>
<dbReference type="SUPFAM" id="SSF103506">
    <property type="entry name" value="Mitochondrial carrier"/>
    <property type="match status" value="1"/>
</dbReference>
<name>H9CNI7_9PASS</name>
<evidence type="ECO:0000256" key="4">
    <source>
        <dbReference type="ARBA" id="ARBA00022692"/>
    </source>
</evidence>
<evidence type="ECO:0000256" key="1">
    <source>
        <dbReference type="ARBA" id="ARBA00004141"/>
    </source>
</evidence>
<sequence length="144" mass="15075">VLSFGTRPGASPCPCSIQPSALPPTPDNVPCHFVAAFGAGFCATVVASPVDVVKTRYMNASPGQYRNALSCLLALLMQDGPAGLYKGLVEPLQARCEARMAQNPKYPNPRAGLWGRECPRHVPFSTAFAGAASSRPSCGWAPGT</sequence>
<evidence type="ECO:0000256" key="8">
    <source>
        <dbReference type="PROSITE-ProRule" id="PRU00282"/>
    </source>
</evidence>
<feature type="non-terminal residue" evidence="10">
    <location>
        <position position="1"/>
    </location>
</feature>
<evidence type="ECO:0000256" key="5">
    <source>
        <dbReference type="ARBA" id="ARBA00022737"/>
    </source>
</evidence>
<comment type="subcellular location">
    <subcellularLocation>
        <location evidence="1">Membrane</location>
        <topology evidence="1">Multi-pass membrane protein</topology>
    </subcellularLocation>
</comment>
<comment type="similarity">
    <text evidence="2 9">Belongs to the mitochondrial carrier (TC 2.A.29) family.</text>
</comment>
<evidence type="ECO:0000256" key="7">
    <source>
        <dbReference type="ARBA" id="ARBA00023136"/>
    </source>
</evidence>
<dbReference type="Gene3D" id="1.50.40.10">
    <property type="entry name" value="Mitochondrial carrier domain"/>
    <property type="match status" value="1"/>
</dbReference>
<evidence type="ECO:0000256" key="9">
    <source>
        <dbReference type="RuleBase" id="RU000488"/>
    </source>
</evidence>
<evidence type="ECO:0000313" key="10">
    <source>
        <dbReference type="EMBL" id="AFC17979.1"/>
    </source>
</evidence>
<dbReference type="InterPro" id="IPR018108">
    <property type="entry name" value="MCP_transmembrane"/>
</dbReference>
<evidence type="ECO:0000256" key="2">
    <source>
        <dbReference type="ARBA" id="ARBA00006375"/>
    </source>
</evidence>
<organism evidence="10">
    <name type="scientific">Pycnonotus sinensis</name>
    <dbReference type="NCBI Taxonomy" id="125283"/>
    <lineage>
        <taxon>Eukaryota</taxon>
        <taxon>Metazoa</taxon>
        <taxon>Chordata</taxon>
        <taxon>Craniata</taxon>
        <taxon>Vertebrata</taxon>
        <taxon>Euteleostomi</taxon>
        <taxon>Archelosauria</taxon>
        <taxon>Archosauria</taxon>
        <taxon>Dinosauria</taxon>
        <taxon>Saurischia</taxon>
        <taxon>Theropoda</taxon>
        <taxon>Coelurosauria</taxon>
        <taxon>Aves</taxon>
        <taxon>Neognathae</taxon>
        <taxon>Neoaves</taxon>
        <taxon>Telluraves</taxon>
        <taxon>Australaves</taxon>
        <taxon>Passeriformes</taxon>
        <taxon>Sylvioidea</taxon>
        <taxon>Pycnonotidae</taxon>
        <taxon>Pycnonotus</taxon>
    </lineage>
</organism>
<dbReference type="GO" id="GO:0016020">
    <property type="term" value="C:membrane"/>
    <property type="evidence" value="ECO:0007669"/>
    <property type="project" value="UniProtKB-SubCell"/>
</dbReference>
<evidence type="ECO:0000256" key="6">
    <source>
        <dbReference type="ARBA" id="ARBA00022989"/>
    </source>
</evidence>